<dbReference type="PANTHER" id="PTHR11387">
    <property type="entry name" value="CYTOCHROME C OXIDASE SUBUNIT 6B"/>
    <property type="match status" value="1"/>
</dbReference>
<evidence type="ECO:0000256" key="3">
    <source>
        <dbReference type="ARBA" id="ARBA00023157"/>
    </source>
</evidence>
<dbReference type="Pfam" id="PF02297">
    <property type="entry name" value="COX6B"/>
    <property type="match status" value="1"/>
</dbReference>
<evidence type="ECO:0000256" key="6">
    <source>
        <dbReference type="ARBA" id="ARBA00056684"/>
    </source>
</evidence>
<reference evidence="7" key="1">
    <citation type="submission" date="2025-08" db="UniProtKB">
        <authorList>
            <consortium name="Ensembl"/>
        </authorList>
    </citation>
    <scope>IDENTIFICATION</scope>
</reference>
<evidence type="ECO:0000313" key="8">
    <source>
        <dbReference type="Proteomes" id="UP000694416"/>
    </source>
</evidence>
<reference evidence="7" key="2">
    <citation type="submission" date="2025-09" db="UniProtKB">
        <authorList>
            <consortium name="Ensembl"/>
        </authorList>
    </citation>
    <scope>IDENTIFICATION</scope>
</reference>
<comment type="subcellular location">
    <subcellularLocation>
        <location evidence="1">Mitochondrion intermembrane space</location>
    </subcellularLocation>
</comment>
<keyword evidence="8" id="KW-1185">Reference proteome</keyword>
<dbReference type="Gene3D" id="1.10.10.140">
    <property type="entry name" value="Cytochrome c oxidase, subunit VIb"/>
    <property type="match status" value="1"/>
</dbReference>
<evidence type="ECO:0000256" key="1">
    <source>
        <dbReference type="ARBA" id="ARBA00004569"/>
    </source>
</evidence>
<dbReference type="CDD" id="cd00926">
    <property type="entry name" value="Cyt_c_Oxidase_VIb"/>
    <property type="match status" value="1"/>
</dbReference>
<dbReference type="InterPro" id="IPR048280">
    <property type="entry name" value="COX6B-like"/>
</dbReference>
<accession>A0A8C9I4S0</accession>
<dbReference type="InterPro" id="IPR036549">
    <property type="entry name" value="CX6/COA6-like_sf"/>
</dbReference>
<dbReference type="Proteomes" id="UP000694416">
    <property type="component" value="Unplaced"/>
</dbReference>
<evidence type="ECO:0000313" key="7">
    <source>
        <dbReference type="Ensembl" id="ENSPTEP00000031716.1"/>
    </source>
</evidence>
<dbReference type="Ensembl" id="ENSPTET00000043681.1">
    <property type="protein sequence ID" value="ENSPTEP00000031716.1"/>
    <property type="gene ID" value="ENSPTEG00000030585.1"/>
</dbReference>
<dbReference type="PROSITE" id="PS51808">
    <property type="entry name" value="CHCH"/>
    <property type="match status" value="1"/>
</dbReference>
<dbReference type="SUPFAM" id="SSF47694">
    <property type="entry name" value="Cytochrome c oxidase subunit h"/>
    <property type="match status" value="1"/>
</dbReference>
<comment type="function">
    <text evidence="6">Connects the two COX monomers into the physiological dimeric form.</text>
</comment>
<name>A0A8C9I4S0_9PRIM</name>
<keyword evidence="3" id="KW-1015">Disulfide bond</keyword>
<evidence type="ECO:0000256" key="2">
    <source>
        <dbReference type="ARBA" id="ARBA00023128"/>
    </source>
</evidence>
<organism evidence="7 8">
    <name type="scientific">Piliocolobus tephrosceles</name>
    <name type="common">Ugandan red Colobus</name>
    <dbReference type="NCBI Taxonomy" id="591936"/>
    <lineage>
        <taxon>Eukaryota</taxon>
        <taxon>Metazoa</taxon>
        <taxon>Chordata</taxon>
        <taxon>Craniata</taxon>
        <taxon>Vertebrata</taxon>
        <taxon>Euteleostomi</taxon>
        <taxon>Mammalia</taxon>
        <taxon>Eutheria</taxon>
        <taxon>Euarchontoglires</taxon>
        <taxon>Primates</taxon>
        <taxon>Haplorrhini</taxon>
        <taxon>Catarrhini</taxon>
        <taxon>Cercopithecidae</taxon>
        <taxon>Colobinae</taxon>
        <taxon>Piliocolobus</taxon>
    </lineage>
</organism>
<protein>
    <recommendedName>
        <fullName evidence="4">Cytochrome c oxidase subunit 6B1</fullName>
    </recommendedName>
    <alternativeName>
        <fullName evidence="5">Cytochrome c oxidase subunit VIb isoform 1</fullName>
    </alternativeName>
</protein>
<dbReference type="GO" id="GO:0045277">
    <property type="term" value="C:respiratory chain complex IV"/>
    <property type="evidence" value="ECO:0007669"/>
    <property type="project" value="InterPro"/>
</dbReference>
<dbReference type="FunFam" id="1.10.10.140:FF:000001">
    <property type="entry name" value="Cytochrome c oxidase subunit 6B1"/>
    <property type="match status" value="1"/>
</dbReference>
<proteinExistence type="predicted"/>
<evidence type="ECO:0000256" key="4">
    <source>
        <dbReference type="ARBA" id="ARBA00040060"/>
    </source>
</evidence>
<keyword evidence="2" id="KW-0496">Mitochondrion</keyword>
<dbReference type="InterPro" id="IPR003213">
    <property type="entry name" value="Cyt_c_oxidase_su6B"/>
</dbReference>
<evidence type="ECO:0000256" key="5">
    <source>
        <dbReference type="ARBA" id="ARBA00042114"/>
    </source>
</evidence>
<sequence length="87" mass="9889">GCGIMVEGRGQAQWLTPVILPLPNQNQTKNCWQNYLDFHRCQKAMTAKGGDIAVCQWYQRVCKSLCPTSWVTAWDERQAEGMFPGKI</sequence>
<dbReference type="AlphaFoldDB" id="A0A8C9I4S0"/>
<dbReference type="GO" id="GO:0005758">
    <property type="term" value="C:mitochondrial intermembrane space"/>
    <property type="evidence" value="ECO:0007669"/>
    <property type="project" value="UniProtKB-SubCell"/>
</dbReference>